<dbReference type="PANTHER" id="PTHR16140">
    <property type="entry name" value="NON-STRUCTURAL MAINTENANCE OF CHROMOSOMES ELEMENT 4"/>
    <property type="match status" value="1"/>
</dbReference>
<gene>
    <name evidence="10" type="ORF">MONBRDRAFT_34431</name>
</gene>
<dbReference type="STRING" id="81824.A9VBQ8"/>
<comment type="function">
    <text evidence="7">Component of the SMC5-SMC6 complex, that promotes sister chromatid alignment after DNA damage and facilitates double-stranded DNA breaks (DSBs) repair via homologous recombination between sister chromatids.</text>
</comment>
<evidence type="ECO:0000256" key="1">
    <source>
        <dbReference type="ARBA" id="ARBA00004123"/>
    </source>
</evidence>
<dbReference type="GO" id="GO:0006310">
    <property type="term" value="P:DNA recombination"/>
    <property type="evidence" value="ECO:0007669"/>
    <property type="project" value="UniProtKB-UniRule"/>
</dbReference>
<dbReference type="EMBL" id="CH991578">
    <property type="protein sequence ID" value="EDQ85019.1"/>
    <property type="molecule type" value="Genomic_DNA"/>
</dbReference>
<evidence type="ECO:0000256" key="5">
    <source>
        <dbReference type="ARBA" id="ARBA00023204"/>
    </source>
</evidence>
<evidence type="ECO:0000256" key="2">
    <source>
        <dbReference type="ARBA" id="ARBA00008997"/>
    </source>
</evidence>
<dbReference type="InParanoid" id="A9VBQ8"/>
<evidence type="ECO:0000313" key="10">
    <source>
        <dbReference type="EMBL" id="EDQ85019.1"/>
    </source>
</evidence>
<dbReference type="RefSeq" id="XP_001750189.1">
    <property type="nucleotide sequence ID" value="XM_001750137.1"/>
</dbReference>
<dbReference type="GO" id="GO:0006281">
    <property type="term" value="P:DNA repair"/>
    <property type="evidence" value="ECO:0000318"/>
    <property type="project" value="GO_Central"/>
</dbReference>
<keyword evidence="6 7" id="KW-0539">Nucleus</keyword>
<comment type="subcellular location">
    <subcellularLocation>
        <location evidence="1 7">Nucleus</location>
    </subcellularLocation>
</comment>
<protein>
    <recommendedName>
        <fullName evidence="7">Non-structural maintenance of chromosomes element 4</fullName>
    </recommendedName>
</protein>
<reference evidence="10 11" key="1">
    <citation type="journal article" date="2008" name="Nature">
        <title>The genome of the choanoflagellate Monosiga brevicollis and the origin of metazoans.</title>
        <authorList>
            <consortium name="JGI Sequencing"/>
            <person name="King N."/>
            <person name="Westbrook M.J."/>
            <person name="Young S.L."/>
            <person name="Kuo A."/>
            <person name="Abedin M."/>
            <person name="Chapman J."/>
            <person name="Fairclough S."/>
            <person name="Hellsten U."/>
            <person name="Isogai Y."/>
            <person name="Letunic I."/>
            <person name="Marr M."/>
            <person name="Pincus D."/>
            <person name="Putnam N."/>
            <person name="Rokas A."/>
            <person name="Wright K.J."/>
            <person name="Zuzow R."/>
            <person name="Dirks W."/>
            <person name="Good M."/>
            <person name="Goodstein D."/>
            <person name="Lemons D."/>
            <person name="Li W."/>
            <person name="Lyons J.B."/>
            <person name="Morris A."/>
            <person name="Nichols S."/>
            <person name="Richter D.J."/>
            <person name="Salamov A."/>
            <person name="Bork P."/>
            <person name="Lim W.A."/>
            <person name="Manning G."/>
            <person name="Miller W.T."/>
            <person name="McGinnis W."/>
            <person name="Shapiro H."/>
            <person name="Tjian R."/>
            <person name="Grigoriev I.V."/>
            <person name="Rokhsar D."/>
        </authorList>
    </citation>
    <scope>NUCLEOTIDE SEQUENCE [LARGE SCALE GENOMIC DNA]</scope>
    <source>
        <strain evidence="11">MX1 / ATCC 50154</strain>
    </source>
</reference>
<keyword evidence="11" id="KW-1185">Reference proteome</keyword>
<dbReference type="Proteomes" id="UP000001357">
    <property type="component" value="Unassembled WGS sequence"/>
</dbReference>
<dbReference type="eggNOG" id="KOG2866">
    <property type="taxonomic scope" value="Eukaryota"/>
</dbReference>
<sequence length="318" mass="35324">MSQLSSTQSEATRRELRNRHGESIRRVRAAAEQADPIKAATEALEQTNNDFRFVSHGSEAVTDARVLSEAALLGRQEAVKLSGASFEFSSGSLKEALKSTFMIAPVTGGSSGIETSQPHNKRSKRSLAAASTSNAVSYDWDALGVLACQYLLPVPPLRVLLGPLAMDTSKKVIERQTNQRKNYKAIQPKTMNDFATEDRETTSNRVETVLDCLLDHLEEIGEDDCDLFHFAFNPKSFSQTIENIFDVSFLINEGRCGLFYDRHNLPRIRSLDPDDETKGKLPGSGSRQQVIFSVNQQEWQDIVEAFKISKSVIPNRPS</sequence>
<feature type="compositionally biased region" description="Polar residues" evidence="8">
    <location>
        <begin position="1"/>
        <end position="10"/>
    </location>
</feature>
<keyword evidence="3 7" id="KW-0227">DNA damage</keyword>
<dbReference type="AlphaFoldDB" id="A9VBQ8"/>
<dbReference type="InterPro" id="IPR027786">
    <property type="entry name" value="Nse4/EID"/>
</dbReference>
<dbReference type="FunCoup" id="A9VBQ8">
    <property type="interactions" value="1029"/>
</dbReference>
<dbReference type="GeneID" id="5895416"/>
<evidence type="ECO:0000256" key="6">
    <source>
        <dbReference type="ARBA" id="ARBA00023242"/>
    </source>
</evidence>
<evidence type="ECO:0000259" key="9">
    <source>
        <dbReference type="Pfam" id="PF08743"/>
    </source>
</evidence>
<dbReference type="Pfam" id="PF08743">
    <property type="entry name" value="Nse4_C"/>
    <property type="match status" value="1"/>
</dbReference>
<evidence type="ECO:0000313" key="11">
    <source>
        <dbReference type="Proteomes" id="UP000001357"/>
    </source>
</evidence>
<accession>A9VBQ8</accession>
<feature type="region of interest" description="Disordered" evidence="8">
    <location>
        <begin position="1"/>
        <end position="29"/>
    </location>
</feature>
<dbReference type="GO" id="GO:0005634">
    <property type="term" value="C:nucleus"/>
    <property type="evidence" value="ECO:0000318"/>
    <property type="project" value="GO_Central"/>
</dbReference>
<comment type="similarity">
    <text evidence="2 7">Belongs to the NSE4 family.</text>
</comment>
<dbReference type="KEGG" id="mbr:MONBRDRAFT_34431"/>
<feature type="compositionally biased region" description="Basic and acidic residues" evidence="8">
    <location>
        <begin position="11"/>
        <end position="25"/>
    </location>
</feature>
<name>A9VBQ8_MONBE</name>
<feature type="domain" description="Non-structural maintenance of chromosome element 4 C-terminal" evidence="9">
    <location>
        <begin position="225"/>
        <end position="313"/>
    </location>
</feature>
<evidence type="ECO:0000256" key="8">
    <source>
        <dbReference type="SAM" id="MobiDB-lite"/>
    </source>
</evidence>
<evidence type="ECO:0000256" key="7">
    <source>
        <dbReference type="RuleBase" id="RU365071"/>
    </source>
</evidence>
<keyword evidence="4 7" id="KW-0233">DNA recombination</keyword>
<dbReference type="PANTHER" id="PTHR16140:SF0">
    <property type="entry name" value="NON-STRUCTURAL MAINTENANCE OF CHROMOSOMES ELEMENT 4"/>
    <property type="match status" value="1"/>
</dbReference>
<comment type="subunit">
    <text evidence="7">Component of the SMC5-SMC6 complex.</text>
</comment>
<dbReference type="GO" id="GO:0030915">
    <property type="term" value="C:Smc5-Smc6 complex"/>
    <property type="evidence" value="ECO:0000318"/>
    <property type="project" value="GO_Central"/>
</dbReference>
<evidence type="ECO:0000256" key="3">
    <source>
        <dbReference type="ARBA" id="ARBA00022763"/>
    </source>
</evidence>
<keyword evidence="5 7" id="KW-0234">DNA repair</keyword>
<dbReference type="InterPro" id="IPR014854">
    <property type="entry name" value="Nse4_C"/>
</dbReference>
<organism evidence="10 11">
    <name type="scientific">Monosiga brevicollis</name>
    <name type="common">Choanoflagellate</name>
    <dbReference type="NCBI Taxonomy" id="81824"/>
    <lineage>
        <taxon>Eukaryota</taxon>
        <taxon>Choanoflagellata</taxon>
        <taxon>Craspedida</taxon>
        <taxon>Salpingoecidae</taxon>
        <taxon>Monosiga</taxon>
    </lineage>
</organism>
<proteinExistence type="inferred from homology"/>
<evidence type="ECO:0000256" key="4">
    <source>
        <dbReference type="ARBA" id="ARBA00023172"/>
    </source>
</evidence>